<feature type="transmembrane region" description="Helical" evidence="6">
    <location>
        <begin position="201"/>
        <end position="222"/>
    </location>
</feature>
<comment type="caution">
    <text evidence="7">The sequence shown here is derived from an EMBL/GenBank/DDBJ whole genome shotgun (WGS) entry which is preliminary data.</text>
</comment>
<reference evidence="7 8" key="1">
    <citation type="submission" date="2020-04" db="EMBL/GenBank/DDBJ databases">
        <authorList>
            <person name="Laetsch R D."/>
            <person name="Stevens L."/>
            <person name="Kumar S."/>
            <person name="Blaxter L. M."/>
        </authorList>
    </citation>
    <scope>NUCLEOTIDE SEQUENCE [LARGE SCALE GENOMIC DNA]</scope>
</reference>
<dbReference type="Pfam" id="PF02118">
    <property type="entry name" value="Srg"/>
    <property type="match status" value="1"/>
</dbReference>
<dbReference type="PANTHER" id="PTHR31627:SF35">
    <property type="entry name" value="SERPENTINE RECEPTOR CLASS GAMMA"/>
    <property type="match status" value="1"/>
</dbReference>
<accession>A0A8S1EDJ6</accession>
<dbReference type="EMBL" id="CADEPM010000001">
    <property type="protein sequence ID" value="CAB3397800.1"/>
    <property type="molecule type" value="Genomic_DNA"/>
</dbReference>
<evidence type="ECO:0000256" key="2">
    <source>
        <dbReference type="ARBA" id="ARBA00005692"/>
    </source>
</evidence>
<comment type="caution">
    <text evidence="6">Lacks conserved residue(s) required for the propagation of feature annotation.</text>
</comment>
<keyword evidence="4 6" id="KW-1133">Transmembrane helix</keyword>
<keyword evidence="3 6" id="KW-0812">Transmembrane</keyword>
<dbReference type="PANTHER" id="PTHR31627">
    <property type="entry name" value="SERPENTINE RECEPTOR CLASS GAMMA-RELATED"/>
    <property type="match status" value="1"/>
</dbReference>
<evidence type="ECO:0000256" key="6">
    <source>
        <dbReference type="RuleBase" id="RU280813"/>
    </source>
</evidence>
<evidence type="ECO:0000256" key="5">
    <source>
        <dbReference type="ARBA" id="ARBA00023136"/>
    </source>
</evidence>
<feature type="transmembrane region" description="Helical" evidence="6">
    <location>
        <begin position="159"/>
        <end position="180"/>
    </location>
</feature>
<sequence length="295" mass="33747">MLFYILLMIAICKRRDKLFEDSFFKIYLADGAVSIISIILEYSINRPMSHIRPVCEYFHGNYRYPSYALTPYLYITSYVQFSKIFATVILCANRYTCVQYPVAHKTFWRRRSGQLVLVILILPVLFTWQIGISKCYIAASNSQAFIFYVHNIPWLGSAYFRMLAAIPSFIFIIFANYIIISKLSQIEGRTRSIERAMTISTIFLSIAYALFITIQGFSLIVSDDMLKESSIVKITALSAIQLCNDFYIMSSPIALIVTSRRIRRSLFPFGSVPIDYGKSGFLTSNPGQLSLTARP</sequence>
<gene>
    <name evidence="7" type="ORF">CBOVIS_LOCUS1160</name>
</gene>
<dbReference type="OrthoDB" id="5800959at2759"/>
<dbReference type="AlphaFoldDB" id="A0A8S1EDJ6"/>
<evidence type="ECO:0000313" key="7">
    <source>
        <dbReference type="EMBL" id="CAB3397800.1"/>
    </source>
</evidence>
<keyword evidence="8" id="KW-1185">Reference proteome</keyword>
<dbReference type="Gene3D" id="1.20.1070.10">
    <property type="entry name" value="Rhodopsin 7-helix transmembrane proteins"/>
    <property type="match status" value="1"/>
</dbReference>
<dbReference type="GO" id="GO:0004888">
    <property type="term" value="F:transmembrane signaling receptor activity"/>
    <property type="evidence" value="ECO:0007669"/>
    <property type="project" value="InterPro"/>
</dbReference>
<feature type="transmembrane region" description="Helical" evidence="6">
    <location>
        <begin position="24"/>
        <end position="44"/>
    </location>
</feature>
<dbReference type="InterPro" id="IPR051119">
    <property type="entry name" value="Nematode_SR-like"/>
</dbReference>
<keyword evidence="5 6" id="KW-0472">Membrane</keyword>
<dbReference type="InterPro" id="IPR000609">
    <property type="entry name" value="7TM_GPCR_serpentine_rcpt_Srg"/>
</dbReference>
<comment type="subcellular location">
    <subcellularLocation>
        <location evidence="1">Membrane</location>
        <topology evidence="1">Multi-pass membrane protein</topology>
    </subcellularLocation>
</comment>
<dbReference type="PRINTS" id="PR00698">
    <property type="entry name" value="TMPROTEINSRG"/>
</dbReference>
<feature type="transmembrane region" description="Helical" evidence="6">
    <location>
        <begin position="234"/>
        <end position="257"/>
    </location>
</feature>
<feature type="transmembrane region" description="Helical" evidence="6">
    <location>
        <begin position="115"/>
        <end position="139"/>
    </location>
</feature>
<evidence type="ECO:0000256" key="4">
    <source>
        <dbReference type="ARBA" id="ARBA00022989"/>
    </source>
</evidence>
<evidence type="ECO:0000256" key="3">
    <source>
        <dbReference type="ARBA" id="ARBA00022692"/>
    </source>
</evidence>
<comment type="similarity">
    <text evidence="2 6">Belongs to the nematode receptor-like protein srg family.</text>
</comment>
<organism evidence="7 8">
    <name type="scientific">Caenorhabditis bovis</name>
    <dbReference type="NCBI Taxonomy" id="2654633"/>
    <lineage>
        <taxon>Eukaryota</taxon>
        <taxon>Metazoa</taxon>
        <taxon>Ecdysozoa</taxon>
        <taxon>Nematoda</taxon>
        <taxon>Chromadorea</taxon>
        <taxon>Rhabditida</taxon>
        <taxon>Rhabditina</taxon>
        <taxon>Rhabditomorpha</taxon>
        <taxon>Rhabditoidea</taxon>
        <taxon>Rhabditidae</taxon>
        <taxon>Peloderinae</taxon>
        <taxon>Caenorhabditis</taxon>
    </lineage>
</organism>
<dbReference type="GO" id="GO:0007606">
    <property type="term" value="P:sensory perception of chemical stimulus"/>
    <property type="evidence" value="ECO:0007669"/>
    <property type="project" value="UniProtKB-UniRule"/>
</dbReference>
<evidence type="ECO:0000256" key="1">
    <source>
        <dbReference type="ARBA" id="ARBA00004141"/>
    </source>
</evidence>
<proteinExistence type="inferred from homology"/>
<evidence type="ECO:0000313" key="8">
    <source>
        <dbReference type="Proteomes" id="UP000494206"/>
    </source>
</evidence>
<dbReference type="Proteomes" id="UP000494206">
    <property type="component" value="Unassembled WGS sequence"/>
</dbReference>
<protein>
    <recommendedName>
        <fullName evidence="6">Serpentine receptor class gamma</fullName>
    </recommendedName>
</protein>
<name>A0A8S1EDJ6_9PELO</name>
<dbReference type="GO" id="GO:0016020">
    <property type="term" value="C:membrane"/>
    <property type="evidence" value="ECO:0007669"/>
    <property type="project" value="UniProtKB-SubCell"/>
</dbReference>